<sequence>MKKVVIAILIMLLLSACMSNTEENTKKENTDGTGSITFEETGITEDTLQKFPEYKTFKKNIDLQTYHAQMKDESNEKRVIVFLNDKQKEIYKSVYLKGTKRVKIIKLSEDEVMVNKVLS</sequence>
<name>A0AAC9J3T6_VIRHA</name>
<dbReference type="RefSeq" id="WP_060678571.1">
    <property type="nucleotide sequence ID" value="NZ_CP017962.1"/>
</dbReference>
<reference evidence="2 3" key="1">
    <citation type="submission" date="2016-11" db="EMBL/GenBank/DDBJ databases">
        <title>Complete genome sequencing of Virgibacillus halodenitrificans PDB-F2.</title>
        <authorList>
            <person name="Sun Z."/>
            <person name="Zhou Y."/>
            <person name="Li H."/>
        </authorList>
    </citation>
    <scope>NUCLEOTIDE SEQUENCE [LARGE SCALE GENOMIC DNA]</scope>
    <source>
        <strain evidence="2 3">PDB-F2</strain>
    </source>
</reference>
<dbReference type="EMBL" id="CP017962">
    <property type="protein sequence ID" value="APC50103.1"/>
    <property type="molecule type" value="Genomic_DNA"/>
</dbReference>
<dbReference type="PROSITE" id="PS51257">
    <property type="entry name" value="PROKAR_LIPOPROTEIN"/>
    <property type="match status" value="1"/>
</dbReference>
<dbReference type="AlphaFoldDB" id="A0AAC9J3T6"/>
<protein>
    <recommendedName>
        <fullName evidence="4">Lipoprotein</fullName>
    </recommendedName>
</protein>
<feature type="signal peptide" evidence="1">
    <location>
        <begin position="1"/>
        <end position="21"/>
    </location>
</feature>
<accession>A0AAC9J3T6</accession>
<evidence type="ECO:0000256" key="1">
    <source>
        <dbReference type="SAM" id="SignalP"/>
    </source>
</evidence>
<organism evidence="2 3">
    <name type="scientific">Virgibacillus halodenitrificans</name>
    <name type="common">Bacillus halodenitrificans</name>
    <dbReference type="NCBI Taxonomy" id="1482"/>
    <lineage>
        <taxon>Bacteria</taxon>
        <taxon>Bacillati</taxon>
        <taxon>Bacillota</taxon>
        <taxon>Bacilli</taxon>
        <taxon>Bacillales</taxon>
        <taxon>Bacillaceae</taxon>
        <taxon>Virgibacillus</taxon>
    </lineage>
</organism>
<keyword evidence="1" id="KW-0732">Signal</keyword>
<dbReference type="GeneID" id="71516445"/>
<gene>
    <name evidence="2" type="ORF">BME96_18700</name>
</gene>
<feature type="chain" id="PRO_5042012794" description="Lipoprotein" evidence="1">
    <location>
        <begin position="22"/>
        <end position="119"/>
    </location>
</feature>
<dbReference type="Proteomes" id="UP000182945">
    <property type="component" value="Chromosome"/>
</dbReference>
<proteinExistence type="predicted"/>
<dbReference type="KEGG" id="vhl:BME96_18700"/>
<evidence type="ECO:0000313" key="2">
    <source>
        <dbReference type="EMBL" id="APC50103.1"/>
    </source>
</evidence>
<evidence type="ECO:0000313" key="3">
    <source>
        <dbReference type="Proteomes" id="UP000182945"/>
    </source>
</evidence>
<evidence type="ECO:0008006" key="4">
    <source>
        <dbReference type="Google" id="ProtNLM"/>
    </source>
</evidence>